<dbReference type="GeneID" id="64636412"/>
<name>A0A9P7ECQ8_9AGAM</name>
<dbReference type="EMBL" id="JABBWG010000012">
    <property type="protein sequence ID" value="KAG1817965.1"/>
    <property type="molecule type" value="Genomic_DNA"/>
</dbReference>
<dbReference type="Proteomes" id="UP000807769">
    <property type="component" value="Unassembled WGS sequence"/>
</dbReference>
<organism evidence="1 2">
    <name type="scientific">Suillus subaureus</name>
    <dbReference type="NCBI Taxonomy" id="48587"/>
    <lineage>
        <taxon>Eukaryota</taxon>
        <taxon>Fungi</taxon>
        <taxon>Dikarya</taxon>
        <taxon>Basidiomycota</taxon>
        <taxon>Agaricomycotina</taxon>
        <taxon>Agaricomycetes</taxon>
        <taxon>Agaricomycetidae</taxon>
        <taxon>Boletales</taxon>
        <taxon>Suillineae</taxon>
        <taxon>Suillaceae</taxon>
        <taxon>Suillus</taxon>
    </lineage>
</organism>
<evidence type="ECO:0000313" key="1">
    <source>
        <dbReference type="EMBL" id="KAG1817965.1"/>
    </source>
</evidence>
<dbReference type="AlphaFoldDB" id="A0A9P7ECQ8"/>
<comment type="caution">
    <text evidence="1">The sequence shown here is derived from an EMBL/GenBank/DDBJ whole genome shotgun (WGS) entry which is preliminary data.</text>
</comment>
<accession>A0A9P7ECQ8</accession>
<reference evidence="1" key="1">
    <citation type="journal article" date="2020" name="New Phytol.">
        <title>Comparative genomics reveals dynamic genome evolution in host specialist ectomycorrhizal fungi.</title>
        <authorList>
            <person name="Lofgren L.A."/>
            <person name="Nguyen N.H."/>
            <person name="Vilgalys R."/>
            <person name="Ruytinx J."/>
            <person name="Liao H.L."/>
            <person name="Branco S."/>
            <person name="Kuo A."/>
            <person name="LaButti K."/>
            <person name="Lipzen A."/>
            <person name="Andreopoulos W."/>
            <person name="Pangilinan J."/>
            <person name="Riley R."/>
            <person name="Hundley H."/>
            <person name="Na H."/>
            <person name="Barry K."/>
            <person name="Grigoriev I.V."/>
            <person name="Stajich J.E."/>
            <person name="Kennedy P.G."/>
        </authorList>
    </citation>
    <scope>NUCLEOTIDE SEQUENCE</scope>
    <source>
        <strain evidence="1">MN1</strain>
    </source>
</reference>
<gene>
    <name evidence="1" type="ORF">BJ212DRAFT_1587058</name>
</gene>
<dbReference type="OrthoDB" id="2619372at2759"/>
<evidence type="ECO:0000313" key="2">
    <source>
        <dbReference type="Proteomes" id="UP000807769"/>
    </source>
</evidence>
<proteinExistence type="predicted"/>
<keyword evidence="2" id="KW-1185">Reference proteome</keyword>
<sequence length="155" mass="17175">MSMCSGSLTKDRLDWEVTTCEVTTAFRMIPVPRIYSWDSDVSNHVGAEYMKKCPFSTVSDCLTSNLRAELGEWLIKAVQRDSVFSGVPLLADADTGRVIGLISFEAATIAPLWECAMIPRWLEDAVDPESSYEGRSHGVRSVLRAAFFLSTEVSD</sequence>
<dbReference type="RefSeq" id="XP_041194025.1">
    <property type="nucleotide sequence ID" value="XM_041342396.1"/>
</dbReference>
<protein>
    <submittedName>
        <fullName evidence="1">Uncharacterized protein</fullName>
    </submittedName>
</protein>